<dbReference type="STRING" id="1458275.AZ34_16205"/>
<comment type="similarity">
    <text evidence="2 8">Belongs to the 4-toluene sulfonate uptake permease (TSUP) (TC 2.A.102) family.</text>
</comment>
<dbReference type="InterPro" id="IPR052017">
    <property type="entry name" value="TSUP"/>
</dbReference>
<keyword evidence="4 8" id="KW-1003">Cell membrane</keyword>
<proteinExistence type="inferred from homology"/>
<feature type="transmembrane region" description="Helical" evidence="8">
    <location>
        <begin position="165"/>
        <end position="184"/>
    </location>
</feature>
<evidence type="ECO:0000256" key="1">
    <source>
        <dbReference type="ARBA" id="ARBA00004651"/>
    </source>
</evidence>
<evidence type="ECO:0000256" key="4">
    <source>
        <dbReference type="ARBA" id="ARBA00022475"/>
    </source>
</evidence>
<accession>A0A016XKL6</accession>
<dbReference type="InterPro" id="IPR002781">
    <property type="entry name" value="TM_pro_TauE-like"/>
</dbReference>
<dbReference type="Pfam" id="PF01925">
    <property type="entry name" value="TauE"/>
    <property type="match status" value="1"/>
</dbReference>
<protein>
    <recommendedName>
        <fullName evidence="8">Probable membrane transporter protein</fullName>
    </recommendedName>
</protein>
<keyword evidence="3" id="KW-0813">Transport</keyword>
<feature type="transmembrane region" description="Helical" evidence="8">
    <location>
        <begin position="70"/>
        <end position="88"/>
    </location>
</feature>
<keyword evidence="6 8" id="KW-1133">Transmembrane helix</keyword>
<evidence type="ECO:0000256" key="2">
    <source>
        <dbReference type="ARBA" id="ARBA00009142"/>
    </source>
</evidence>
<reference evidence="9 10" key="1">
    <citation type="submission" date="2014-02" db="EMBL/GenBank/DDBJ databases">
        <title>Draft Genome of Hylemonella gracilis isolated from the Niagara River.</title>
        <authorList>
            <person name="Pawlowski D.R."/>
            <person name="Koudelka G.B."/>
        </authorList>
    </citation>
    <scope>NUCLEOTIDE SEQUENCE [LARGE SCALE GENOMIC DNA]</scope>
    <source>
        <strain evidence="9 10">Niagara R</strain>
    </source>
</reference>
<dbReference type="GO" id="GO:0005886">
    <property type="term" value="C:plasma membrane"/>
    <property type="evidence" value="ECO:0007669"/>
    <property type="project" value="UniProtKB-SubCell"/>
</dbReference>
<dbReference type="PANTHER" id="PTHR30269">
    <property type="entry name" value="TRANSMEMBRANE PROTEIN YFCA"/>
    <property type="match status" value="1"/>
</dbReference>
<evidence type="ECO:0000256" key="8">
    <source>
        <dbReference type="RuleBase" id="RU363041"/>
    </source>
</evidence>
<evidence type="ECO:0000313" key="10">
    <source>
        <dbReference type="Proteomes" id="UP000023268"/>
    </source>
</evidence>
<sequence>MNDSLILILGAALGGLVQGISGSNFGMTSTAVWAWFLAPQLTAVLSLCGALTGQVQAAFTLQRHWHWRRFLPFLVGGLLGVPLGVLLLPQLDVALFKTALGGLLVIACPALLLAPQLPRIHHGGRFADGLSGLSGGILGGLGGYTGIVPTLWGTLRGWPKDELRALVQNFNLGIQLVTLVAYLARGLITRATLPSLALLIPVVLLSSWLGTRLYLGLSEARFRQIVLLLLTVSGAALLVSGVGQLLSR</sequence>
<dbReference type="OrthoDB" id="8717848at2"/>
<keyword evidence="5 8" id="KW-0812">Transmembrane</keyword>
<feature type="transmembrane region" description="Helical" evidence="8">
    <location>
        <begin position="196"/>
        <end position="215"/>
    </location>
</feature>
<dbReference type="eggNOG" id="COG0730">
    <property type="taxonomic scope" value="Bacteria"/>
</dbReference>
<comment type="caution">
    <text evidence="9">The sequence shown here is derived from an EMBL/GenBank/DDBJ whole genome shotgun (WGS) entry which is preliminary data.</text>
</comment>
<dbReference type="AlphaFoldDB" id="A0A016XKL6"/>
<evidence type="ECO:0000313" key="9">
    <source>
        <dbReference type="EMBL" id="EYC52445.1"/>
    </source>
</evidence>
<keyword evidence="7 8" id="KW-0472">Membrane</keyword>
<organism evidence="9 10">
    <name type="scientific">Hylemonella gracilis str. Niagara R</name>
    <dbReference type="NCBI Taxonomy" id="1458275"/>
    <lineage>
        <taxon>Bacteria</taxon>
        <taxon>Pseudomonadati</taxon>
        <taxon>Pseudomonadota</taxon>
        <taxon>Betaproteobacteria</taxon>
        <taxon>Burkholderiales</taxon>
        <taxon>Comamonadaceae</taxon>
        <taxon>Hylemonella</taxon>
    </lineage>
</organism>
<dbReference type="PANTHER" id="PTHR30269:SF37">
    <property type="entry name" value="MEMBRANE TRANSPORTER PROTEIN"/>
    <property type="match status" value="1"/>
</dbReference>
<dbReference type="Proteomes" id="UP000023268">
    <property type="component" value="Unassembled WGS sequence"/>
</dbReference>
<feature type="transmembrane region" description="Helical" evidence="8">
    <location>
        <begin position="35"/>
        <end position="58"/>
    </location>
</feature>
<evidence type="ECO:0000256" key="7">
    <source>
        <dbReference type="ARBA" id="ARBA00023136"/>
    </source>
</evidence>
<gene>
    <name evidence="9" type="ORF">AZ34_16205</name>
</gene>
<dbReference type="EMBL" id="JEMG01000001">
    <property type="protein sequence ID" value="EYC52445.1"/>
    <property type="molecule type" value="Genomic_DNA"/>
</dbReference>
<name>A0A016XKL6_9BURK</name>
<evidence type="ECO:0000256" key="6">
    <source>
        <dbReference type="ARBA" id="ARBA00022989"/>
    </source>
</evidence>
<feature type="transmembrane region" description="Helical" evidence="8">
    <location>
        <begin position="94"/>
        <end position="114"/>
    </location>
</feature>
<evidence type="ECO:0000256" key="5">
    <source>
        <dbReference type="ARBA" id="ARBA00022692"/>
    </source>
</evidence>
<comment type="subcellular location">
    <subcellularLocation>
        <location evidence="1 8">Cell membrane</location>
        <topology evidence="1 8">Multi-pass membrane protein</topology>
    </subcellularLocation>
</comment>
<dbReference type="RefSeq" id="WP_035609848.1">
    <property type="nucleotide sequence ID" value="NZ_JEMG01000001.1"/>
</dbReference>
<evidence type="ECO:0000256" key="3">
    <source>
        <dbReference type="ARBA" id="ARBA00022448"/>
    </source>
</evidence>
<feature type="transmembrane region" description="Helical" evidence="8">
    <location>
        <begin position="126"/>
        <end position="145"/>
    </location>
</feature>
<feature type="transmembrane region" description="Helical" evidence="8">
    <location>
        <begin position="227"/>
        <end position="246"/>
    </location>
</feature>